<dbReference type="Pfam" id="PF04297">
    <property type="entry name" value="UPF0122"/>
    <property type="match status" value="1"/>
</dbReference>
<evidence type="ECO:0000256" key="2">
    <source>
        <dbReference type="ARBA" id="ARBA00024764"/>
    </source>
</evidence>
<dbReference type="SUPFAM" id="SSF88659">
    <property type="entry name" value="Sigma3 and sigma4 domains of RNA polymerase sigma factors"/>
    <property type="match status" value="1"/>
</dbReference>
<protein>
    <recommendedName>
        <fullName evidence="3">UPF0122 protein SINU_11265</fullName>
    </recommendedName>
</protein>
<dbReference type="EMBL" id="AFVQ02000157">
    <property type="protein sequence ID" value="KLI01860.1"/>
    <property type="molecule type" value="Genomic_DNA"/>
</dbReference>
<dbReference type="NCBIfam" id="NF001070">
    <property type="entry name" value="PRK00118.1-6"/>
    <property type="match status" value="1"/>
</dbReference>
<evidence type="ECO:0000313" key="5">
    <source>
        <dbReference type="Proteomes" id="UP000035553"/>
    </source>
</evidence>
<dbReference type="HAMAP" id="MF_00245">
    <property type="entry name" value="UPF0122"/>
    <property type="match status" value="1"/>
</dbReference>
<dbReference type="PANTHER" id="PTHR40083">
    <property type="entry name" value="UPF0122 PROTEIN CBO2450/CLC_2298"/>
    <property type="match status" value="1"/>
</dbReference>
<comment type="caution">
    <text evidence="4">The sequence shown here is derived from an EMBL/GenBank/DDBJ whole genome shotgun (WGS) entry which is preliminary data.</text>
</comment>
<dbReference type="InterPro" id="IPR054831">
    <property type="entry name" value="UPF0122_fam_protein"/>
</dbReference>
<sequence length="111" mass="13036">MLEKVLRVNALYDFYQPLLTPKQQEYLNLYYLNDFSLGEIAEKSQVTRQAVHDNLKRAEHALEAFEEKLGLFHKHEVRLSVISEMRALSGHLNSEEREKLDSFLSELENLD</sequence>
<dbReference type="InterPro" id="IPR036388">
    <property type="entry name" value="WH-like_DNA-bd_sf"/>
</dbReference>
<evidence type="ECO:0000313" key="4">
    <source>
        <dbReference type="EMBL" id="KLI01860.1"/>
    </source>
</evidence>
<dbReference type="RefSeq" id="WP_010023235.1">
    <property type="nucleotide sequence ID" value="NZ_AFVQ02000157.1"/>
</dbReference>
<dbReference type="OrthoDB" id="6392at2"/>
<reference evidence="4 5" key="1">
    <citation type="journal article" date="2011" name="J. Bacteriol.">
        <title>Draft genome sequence of Sporolactobacillus inulinus strain CASD, an efficient D-lactic acid-producing bacterium with high-concentration lactate tolerance capability.</title>
        <authorList>
            <person name="Yu B."/>
            <person name="Su F."/>
            <person name="Wang L."/>
            <person name="Xu K."/>
            <person name="Zhao B."/>
            <person name="Xu P."/>
        </authorList>
    </citation>
    <scope>NUCLEOTIDE SEQUENCE [LARGE SCALE GENOMIC DNA]</scope>
    <source>
        <strain evidence="4 5">CASD</strain>
    </source>
</reference>
<evidence type="ECO:0000256" key="3">
    <source>
        <dbReference type="HAMAP-Rule" id="MF_00245"/>
    </source>
</evidence>
<dbReference type="NCBIfam" id="NF045758">
    <property type="entry name" value="YlxM"/>
    <property type="match status" value="1"/>
</dbReference>
<gene>
    <name evidence="4" type="ORF">SINU_11265</name>
</gene>
<dbReference type="Gene3D" id="1.10.10.10">
    <property type="entry name" value="Winged helix-like DNA-binding domain superfamily/Winged helix DNA-binding domain"/>
    <property type="match status" value="1"/>
</dbReference>
<dbReference type="PANTHER" id="PTHR40083:SF1">
    <property type="entry name" value="UPF0122 PROTEIN YLXM"/>
    <property type="match status" value="1"/>
</dbReference>
<comment type="function">
    <text evidence="2 3">Might take part in the signal recognition particle (SRP) pathway. This is inferred from the conservation of its genetic proximity to ftsY/ffh. May be a regulatory protein.</text>
</comment>
<keyword evidence="5" id="KW-1185">Reference proteome</keyword>
<proteinExistence type="inferred from homology"/>
<dbReference type="STRING" id="1069536.SINU_11265"/>
<dbReference type="InterPro" id="IPR007394">
    <property type="entry name" value="UPF0122"/>
</dbReference>
<comment type="similarity">
    <text evidence="1 3">Belongs to the UPF0122 family.</text>
</comment>
<evidence type="ECO:0000256" key="1">
    <source>
        <dbReference type="ARBA" id="ARBA00008720"/>
    </source>
</evidence>
<accession>A0A0U1QM25</accession>
<dbReference type="Proteomes" id="UP000035553">
    <property type="component" value="Unassembled WGS sequence"/>
</dbReference>
<organism evidence="4 5">
    <name type="scientific">Sporolactobacillus inulinus CASD</name>
    <dbReference type="NCBI Taxonomy" id="1069536"/>
    <lineage>
        <taxon>Bacteria</taxon>
        <taxon>Bacillati</taxon>
        <taxon>Bacillota</taxon>
        <taxon>Bacilli</taxon>
        <taxon>Bacillales</taxon>
        <taxon>Sporolactobacillaceae</taxon>
        <taxon>Sporolactobacillus</taxon>
    </lineage>
</organism>
<name>A0A0U1QM25_9BACL</name>
<dbReference type="AlphaFoldDB" id="A0A0U1QM25"/>
<dbReference type="InterPro" id="IPR013324">
    <property type="entry name" value="RNA_pol_sigma_r3/r4-like"/>
</dbReference>